<dbReference type="EMBL" id="OCTN01000001">
    <property type="protein sequence ID" value="SOH93002.1"/>
    <property type="molecule type" value="Genomic_DNA"/>
</dbReference>
<proteinExistence type="predicted"/>
<dbReference type="Proteomes" id="UP000220034">
    <property type="component" value="Unassembled WGS sequence"/>
</dbReference>
<name>A0A2C9CP44_9RHOB</name>
<dbReference type="Pfam" id="PF03372">
    <property type="entry name" value="Exo_endo_phos"/>
    <property type="match status" value="1"/>
</dbReference>
<reference evidence="3" key="1">
    <citation type="submission" date="2017-09" db="EMBL/GenBank/DDBJ databases">
        <authorList>
            <person name="Varghese N."/>
            <person name="Submissions S."/>
        </authorList>
    </citation>
    <scope>NUCLEOTIDE SEQUENCE [LARGE SCALE GENOMIC DNA]</scope>
    <source>
        <strain evidence="3">C7</strain>
    </source>
</reference>
<dbReference type="AlphaFoldDB" id="A0A2C9CP44"/>
<keyword evidence="3" id="KW-1185">Reference proteome</keyword>
<keyword evidence="2" id="KW-0378">Hydrolase</keyword>
<dbReference type="GO" id="GO:0004527">
    <property type="term" value="F:exonuclease activity"/>
    <property type="evidence" value="ECO:0007669"/>
    <property type="project" value="UniProtKB-KW"/>
</dbReference>
<dbReference type="SUPFAM" id="SSF56219">
    <property type="entry name" value="DNase I-like"/>
    <property type="match status" value="1"/>
</dbReference>
<organism evidence="2 3">
    <name type="scientific">Pontivivens marinum</name>
    <dbReference type="NCBI Taxonomy" id="1690039"/>
    <lineage>
        <taxon>Bacteria</taxon>
        <taxon>Pseudomonadati</taxon>
        <taxon>Pseudomonadota</taxon>
        <taxon>Alphaproteobacteria</taxon>
        <taxon>Rhodobacterales</taxon>
        <taxon>Paracoccaceae</taxon>
        <taxon>Pontivivens</taxon>
    </lineage>
</organism>
<dbReference type="Gene3D" id="3.60.10.10">
    <property type="entry name" value="Endonuclease/exonuclease/phosphatase"/>
    <property type="match status" value="1"/>
</dbReference>
<sequence>MVNRSGTYGLTKWLALLLLLGTAAQAETIRIATFNAALSRDYAGHLIRDVEQRDDQVLHIAALLREIAPDIILITELDRDPEGRALRGFIDLLAQDGLAYGYSFAGAVNTGQMTGLDLDGDGRFSGPNDAQGWGRWPGHYGMALLSRYPLGPTRTFQLGLWADATDTRIPVTEPAQVRAIQRLSSKSHWDVSVALPNGQALHVLAAHPTPPVFDGPEDRNGRRNADEIVWFLRYLNGEAIADDNGTVAALTDGPVVVLGDLNADPFDGEALRAPMLTLLAHPRLQDPEPTSTGAIIAGIGGANDTHRGPVAQDTADWRDDPGPGNLRVDYVLPDATLTVTDSGVFWPAPGDRLSEEATASDHRIVWVDVELP</sequence>
<dbReference type="InterPro" id="IPR005135">
    <property type="entry name" value="Endo/exonuclease/phosphatase"/>
</dbReference>
<dbReference type="RefSeq" id="WP_180955876.1">
    <property type="nucleotide sequence ID" value="NZ_OCTN01000001.1"/>
</dbReference>
<evidence type="ECO:0000259" key="1">
    <source>
        <dbReference type="Pfam" id="PF03372"/>
    </source>
</evidence>
<keyword evidence="2" id="KW-0255">Endonuclease</keyword>
<dbReference type="GO" id="GO:0004519">
    <property type="term" value="F:endonuclease activity"/>
    <property type="evidence" value="ECO:0007669"/>
    <property type="project" value="UniProtKB-KW"/>
</dbReference>
<dbReference type="InterPro" id="IPR036691">
    <property type="entry name" value="Endo/exonu/phosph_ase_sf"/>
</dbReference>
<keyword evidence="2" id="KW-0269">Exonuclease</keyword>
<keyword evidence="2" id="KW-0540">Nuclease</keyword>
<evidence type="ECO:0000313" key="3">
    <source>
        <dbReference type="Proteomes" id="UP000220034"/>
    </source>
</evidence>
<protein>
    <submittedName>
        <fullName evidence="2">Endonuclease/Exonuclease/phosphatase family protein</fullName>
    </submittedName>
</protein>
<evidence type="ECO:0000313" key="2">
    <source>
        <dbReference type="EMBL" id="SOH93002.1"/>
    </source>
</evidence>
<gene>
    <name evidence="2" type="ORF">SAMN06273572_101856</name>
</gene>
<feature type="domain" description="Endonuclease/exonuclease/phosphatase" evidence="1">
    <location>
        <begin position="32"/>
        <end position="362"/>
    </location>
</feature>
<accession>A0A2C9CP44</accession>